<dbReference type="RefSeq" id="XP_013900657.1">
    <property type="nucleotide sequence ID" value="XM_014045203.1"/>
</dbReference>
<dbReference type="Proteomes" id="UP000054498">
    <property type="component" value="Unassembled WGS sequence"/>
</dbReference>
<evidence type="ECO:0000256" key="3">
    <source>
        <dbReference type="ARBA" id="ARBA00022860"/>
    </source>
</evidence>
<feature type="region of interest" description="Disordered" evidence="4">
    <location>
        <begin position="279"/>
        <end position="316"/>
    </location>
</feature>
<dbReference type="GO" id="GO:0000278">
    <property type="term" value="P:mitotic cell cycle"/>
    <property type="evidence" value="ECO:0007669"/>
    <property type="project" value="TreeGrafter"/>
</dbReference>
<evidence type="ECO:0000259" key="5">
    <source>
        <dbReference type="PROSITE" id="PS50021"/>
    </source>
</evidence>
<dbReference type="EMBL" id="KK101235">
    <property type="protein sequence ID" value="KIZ01638.1"/>
    <property type="molecule type" value="Genomic_DNA"/>
</dbReference>
<gene>
    <name evidence="6" type="ORF">MNEG_6320</name>
</gene>
<dbReference type="GeneID" id="25739196"/>
<evidence type="ECO:0000313" key="6">
    <source>
        <dbReference type="EMBL" id="KIZ01638.1"/>
    </source>
</evidence>
<protein>
    <recommendedName>
        <fullName evidence="5">Calponin-homology (CH) domain-containing protein</fullName>
    </recommendedName>
</protein>
<dbReference type="InterPro" id="IPR051185">
    <property type="entry name" value="ASPM"/>
</dbReference>
<dbReference type="STRING" id="145388.A0A0D2JRJ8"/>
<sequence>MTAPPRCPKELAAHKVPVSEGFLIGDDPALTPAANLQWSANLEPGSTLLLPVTFAPPRAAAAAQTLALRLDGRHVLQVRLVGSGTAPAAAGRATKPRAPGFAATPGVAGRAAASRPDVLRESNRPLSSASEQQGFKVPASRPRSAASATQTPRGAAAAPGPAVAMRPGPPARAPPGARGAPPASLRLKRAPESATSAQGPSDQQASEDQQLVPAPRRVPSGSLPPPQTPRSQIIRARAEPVAASPAPSATPRGAMATPRGVGALRASTSLPRDGLKAIRTSVAPSVNGGGSSRSARGSPGGSAGPASGGGGSSRKAKKTFSYFHTELWMQKQDKAFSAWLNHLLAPAIQDGAAAGGGGGGVADGDGAGALDDLRLAARMRGALVSCYRRDEGLRDAMMRVEARVDQGQLRLRDEALQMSDVAARDKAVGVLMSYHPFWLRLGLEVVTQRAVGAGGGGNDGLEGPGGRSPLQQARGPEEELRCFVVEHFLGDEDLARESGAARGAAHYDTAEYWRDLGELIVKRFLLLALLLDRVAGAAAAARAPVPLLFRVDAPIKSTGEARPSAARSRIAAVHEFLHGRLIGEGNLLRHLDLLGYKPRYRQSPLAEYPYGVTNLAVDLRDGLRLVRLAELLADGPSLSEQARFPSDRRPLALHNVGLALSALRTAGVPLDAVPTGRGLAALKPDDIVDGDRDRTLALLWAAARALQLPRLLRAGTLRAEVARVVARGRRGGRRRLPGGGGSGGGPAKGEVPLAVYMNDELASLLLEWAQAVCAQWGVGVGNFTTAFGDGRVLCLLVREWGEGALSEAGPVWMQLGAE</sequence>
<dbReference type="GO" id="GO:0000922">
    <property type="term" value="C:spindle pole"/>
    <property type="evidence" value="ECO:0007669"/>
    <property type="project" value="TreeGrafter"/>
</dbReference>
<dbReference type="PANTHER" id="PTHR22706:SF1">
    <property type="entry name" value="ASSEMBLY FACTOR FOR SPINDLE MICROTUBULES"/>
    <property type="match status" value="1"/>
</dbReference>
<dbReference type="CDD" id="cd21223">
    <property type="entry name" value="CH_ASPM_rpt1"/>
    <property type="match status" value="1"/>
</dbReference>
<dbReference type="Pfam" id="PF00307">
    <property type="entry name" value="CH"/>
    <property type="match status" value="1"/>
</dbReference>
<keyword evidence="2" id="KW-0963">Cytoplasm</keyword>
<dbReference type="PANTHER" id="PTHR22706">
    <property type="entry name" value="ASSEMBLY FACTOR FOR SPINDLE MICROTUBULES"/>
    <property type="match status" value="1"/>
</dbReference>
<evidence type="ECO:0000256" key="1">
    <source>
        <dbReference type="ARBA" id="ARBA00004496"/>
    </source>
</evidence>
<dbReference type="GO" id="GO:0005737">
    <property type="term" value="C:cytoplasm"/>
    <property type="evidence" value="ECO:0007669"/>
    <property type="project" value="UniProtKB-SubCell"/>
</dbReference>
<dbReference type="GO" id="GO:0007051">
    <property type="term" value="P:spindle organization"/>
    <property type="evidence" value="ECO:0007669"/>
    <property type="project" value="TreeGrafter"/>
</dbReference>
<organism evidence="6 7">
    <name type="scientific">Monoraphidium neglectum</name>
    <dbReference type="NCBI Taxonomy" id="145388"/>
    <lineage>
        <taxon>Eukaryota</taxon>
        <taxon>Viridiplantae</taxon>
        <taxon>Chlorophyta</taxon>
        <taxon>core chlorophytes</taxon>
        <taxon>Chlorophyceae</taxon>
        <taxon>CS clade</taxon>
        <taxon>Sphaeropleales</taxon>
        <taxon>Selenastraceae</taxon>
        <taxon>Monoraphidium</taxon>
    </lineage>
</organism>
<evidence type="ECO:0000313" key="7">
    <source>
        <dbReference type="Proteomes" id="UP000054498"/>
    </source>
</evidence>
<dbReference type="OrthoDB" id="550695at2759"/>
<dbReference type="KEGG" id="mng:MNEG_6320"/>
<dbReference type="GO" id="GO:0051295">
    <property type="term" value="P:establishment of meiotic spindle localization"/>
    <property type="evidence" value="ECO:0007669"/>
    <property type="project" value="TreeGrafter"/>
</dbReference>
<reference evidence="6 7" key="1">
    <citation type="journal article" date="2013" name="BMC Genomics">
        <title>Reconstruction of the lipid metabolism for the microalga Monoraphidium neglectum from its genome sequence reveals characteristics suitable for biofuel production.</title>
        <authorList>
            <person name="Bogen C."/>
            <person name="Al-Dilaimi A."/>
            <person name="Albersmeier A."/>
            <person name="Wichmann J."/>
            <person name="Grundmann M."/>
            <person name="Rupp O."/>
            <person name="Lauersen K.J."/>
            <person name="Blifernez-Klassen O."/>
            <person name="Kalinowski J."/>
            <person name="Goesmann A."/>
            <person name="Mussgnug J.H."/>
            <person name="Kruse O."/>
        </authorList>
    </citation>
    <scope>NUCLEOTIDE SEQUENCE [LARGE SCALE GENOMIC DNA]</scope>
    <source>
        <strain evidence="6 7">SAG 48.87</strain>
    </source>
</reference>
<evidence type="ECO:0000256" key="2">
    <source>
        <dbReference type="ARBA" id="ARBA00022490"/>
    </source>
</evidence>
<dbReference type="InterPro" id="IPR036872">
    <property type="entry name" value="CH_dom_sf"/>
</dbReference>
<dbReference type="SUPFAM" id="SSF47576">
    <property type="entry name" value="Calponin-homology domain, CH-domain"/>
    <property type="match status" value="1"/>
</dbReference>
<dbReference type="InterPro" id="IPR001715">
    <property type="entry name" value="CH_dom"/>
</dbReference>
<keyword evidence="3" id="KW-0112">Calmodulin-binding</keyword>
<proteinExistence type="predicted"/>
<dbReference type="AlphaFoldDB" id="A0A0D2JRJ8"/>
<keyword evidence="7" id="KW-1185">Reference proteome</keyword>
<accession>A0A0D2JRJ8</accession>
<dbReference type="Gene3D" id="1.10.418.10">
    <property type="entry name" value="Calponin-like domain"/>
    <property type="match status" value="2"/>
</dbReference>
<feature type="domain" description="Calponin-homology (CH)" evidence="5">
    <location>
        <begin position="581"/>
        <end position="707"/>
    </location>
</feature>
<dbReference type="GO" id="GO:0005516">
    <property type="term" value="F:calmodulin binding"/>
    <property type="evidence" value="ECO:0007669"/>
    <property type="project" value="UniProtKB-KW"/>
</dbReference>
<feature type="compositionally biased region" description="Low complexity" evidence="4">
    <location>
        <begin position="102"/>
        <end position="113"/>
    </location>
</feature>
<comment type="subcellular location">
    <subcellularLocation>
        <location evidence="1">Cytoplasm</location>
    </subcellularLocation>
</comment>
<feature type="compositionally biased region" description="Polar residues" evidence="4">
    <location>
        <begin position="124"/>
        <end position="133"/>
    </location>
</feature>
<dbReference type="PROSITE" id="PS50021">
    <property type="entry name" value="CH"/>
    <property type="match status" value="1"/>
</dbReference>
<feature type="compositionally biased region" description="Low complexity" evidence="4">
    <location>
        <begin position="138"/>
        <end position="166"/>
    </location>
</feature>
<feature type="region of interest" description="Disordered" evidence="4">
    <location>
        <begin position="84"/>
        <end position="260"/>
    </location>
</feature>
<feature type="compositionally biased region" description="Gly residues" evidence="4">
    <location>
        <begin position="298"/>
        <end position="312"/>
    </location>
</feature>
<feature type="compositionally biased region" description="Polar residues" evidence="4">
    <location>
        <begin position="193"/>
        <end position="209"/>
    </location>
</feature>
<evidence type="ECO:0000256" key="4">
    <source>
        <dbReference type="SAM" id="MobiDB-lite"/>
    </source>
</evidence>
<name>A0A0D2JRJ8_9CHLO</name>
<feature type="compositionally biased region" description="Low complexity" evidence="4">
    <location>
        <begin position="239"/>
        <end position="254"/>
    </location>
</feature>
<feature type="compositionally biased region" description="Low complexity" evidence="4">
    <location>
        <begin position="174"/>
        <end position="183"/>
    </location>
</feature>